<dbReference type="AlphaFoldDB" id="A0A8S0ZSL7"/>
<dbReference type="OrthoDB" id="8192989at2759"/>
<keyword evidence="4" id="KW-1185">Reference proteome</keyword>
<feature type="region of interest" description="Disordered" evidence="1">
    <location>
        <begin position="78"/>
        <end position="178"/>
    </location>
</feature>
<feature type="compositionally biased region" description="Basic and acidic residues" evidence="1">
    <location>
        <begin position="157"/>
        <end position="178"/>
    </location>
</feature>
<evidence type="ECO:0000313" key="3">
    <source>
        <dbReference type="EMBL" id="CAB3235049.1"/>
    </source>
</evidence>
<evidence type="ECO:0000313" key="4">
    <source>
        <dbReference type="Proteomes" id="UP000494106"/>
    </source>
</evidence>
<organism evidence="3 4">
    <name type="scientific">Arctia plantaginis</name>
    <name type="common">Wood tiger moth</name>
    <name type="synonym">Phalaena plantaginis</name>
    <dbReference type="NCBI Taxonomy" id="874455"/>
    <lineage>
        <taxon>Eukaryota</taxon>
        <taxon>Metazoa</taxon>
        <taxon>Ecdysozoa</taxon>
        <taxon>Arthropoda</taxon>
        <taxon>Hexapoda</taxon>
        <taxon>Insecta</taxon>
        <taxon>Pterygota</taxon>
        <taxon>Neoptera</taxon>
        <taxon>Endopterygota</taxon>
        <taxon>Lepidoptera</taxon>
        <taxon>Glossata</taxon>
        <taxon>Ditrysia</taxon>
        <taxon>Noctuoidea</taxon>
        <taxon>Erebidae</taxon>
        <taxon>Arctiinae</taxon>
        <taxon>Arctia</taxon>
    </lineage>
</organism>
<protein>
    <submittedName>
        <fullName evidence="3">Uncharacterized protein</fullName>
    </submittedName>
</protein>
<feature type="chain" id="PRO_5035728429" evidence="2">
    <location>
        <begin position="21"/>
        <end position="178"/>
    </location>
</feature>
<evidence type="ECO:0000256" key="2">
    <source>
        <dbReference type="SAM" id="SignalP"/>
    </source>
</evidence>
<keyword evidence="2" id="KW-0732">Signal</keyword>
<comment type="caution">
    <text evidence="3">The sequence shown here is derived from an EMBL/GenBank/DDBJ whole genome shotgun (WGS) entry which is preliminary data.</text>
</comment>
<proteinExistence type="predicted"/>
<feature type="compositionally biased region" description="Low complexity" evidence="1">
    <location>
        <begin position="87"/>
        <end position="97"/>
    </location>
</feature>
<reference evidence="3 4" key="1">
    <citation type="submission" date="2020-04" db="EMBL/GenBank/DDBJ databases">
        <authorList>
            <person name="Wallbank WR R."/>
            <person name="Pardo Diaz C."/>
            <person name="Kozak K."/>
            <person name="Martin S."/>
            <person name="Jiggins C."/>
            <person name="Moest M."/>
            <person name="Warren A I."/>
            <person name="Byers J.R.P. K."/>
            <person name="Montejo-Kovacevich G."/>
            <person name="Yen C E."/>
        </authorList>
    </citation>
    <scope>NUCLEOTIDE SEQUENCE [LARGE SCALE GENOMIC DNA]</scope>
</reference>
<name>A0A8S0ZSL7_ARCPL</name>
<gene>
    <name evidence="3" type="ORF">APLA_LOCUS5881</name>
</gene>
<dbReference type="Proteomes" id="UP000494106">
    <property type="component" value="Unassembled WGS sequence"/>
</dbReference>
<sequence length="178" mass="19779">MVNYRRVLSLLSVLVAVVNAAPTPDCTQNHYDQRQNGSENYRLNIDGVVVAVAPAESLLSAFGDIDDLMDLLAIEDYNGDYKPKPPTESSSSSWTSTENEKPKPQEKPVENKPAEEKPAEEKPLKEKPQEIKPEEPKPEVPAKPAELPPLSDVSLNEDMKVQKKEVSTKKQEKAKRSS</sequence>
<evidence type="ECO:0000256" key="1">
    <source>
        <dbReference type="SAM" id="MobiDB-lite"/>
    </source>
</evidence>
<feature type="signal peptide" evidence="2">
    <location>
        <begin position="1"/>
        <end position="20"/>
    </location>
</feature>
<feature type="compositionally biased region" description="Basic and acidic residues" evidence="1">
    <location>
        <begin position="98"/>
        <end position="140"/>
    </location>
</feature>
<dbReference type="EMBL" id="CADEBC010000484">
    <property type="protein sequence ID" value="CAB3235049.1"/>
    <property type="molecule type" value="Genomic_DNA"/>
</dbReference>
<accession>A0A8S0ZSL7</accession>